<dbReference type="InterPro" id="IPR052374">
    <property type="entry name" value="SERAC1"/>
</dbReference>
<dbReference type="InterPro" id="IPR029058">
    <property type="entry name" value="AB_hydrolase_fold"/>
</dbReference>
<organism evidence="7 8">
    <name type="scientific">Macrophomina phaseolina</name>
    <dbReference type="NCBI Taxonomy" id="35725"/>
    <lineage>
        <taxon>Eukaryota</taxon>
        <taxon>Fungi</taxon>
        <taxon>Dikarya</taxon>
        <taxon>Ascomycota</taxon>
        <taxon>Pezizomycotina</taxon>
        <taxon>Dothideomycetes</taxon>
        <taxon>Dothideomycetes incertae sedis</taxon>
        <taxon>Botryosphaeriales</taxon>
        <taxon>Botryosphaeriaceae</taxon>
        <taxon>Macrophomina</taxon>
    </lineage>
</organism>
<keyword evidence="5" id="KW-0496">Mitochondrion</keyword>
<evidence type="ECO:0008006" key="9">
    <source>
        <dbReference type="Google" id="ProtNLM"/>
    </source>
</evidence>
<accession>A0ABQ8GGZ8</accession>
<dbReference type="Proteomes" id="UP000774617">
    <property type="component" value="Unassembled WGS sequence"/>
</dbReference>
<keyword evidence="4" id="KW-0256">Endoplasmic reticulum</keyword>
<evidence type="ECO:0000256" key="3">
    <source>
        <dbReference type="ARBA" id="ARBA00004370"/>
    </source>
</evidence>
<evidence type="ECO:0000256" key="6">
    <source>
        <dbReference type="ARBA" id="ARBA00023136"/>
    </source>
</evidence>
<dbReference type="Gene3D" id="3.40.50.1820">
    <property type="entry name" value="alpha/beta hydrolase"/>
    <property type="match status" value="1"/>
</dbReference>
<dbReference type="PANTHER" id="PTHR48182:SF2">
    <property type="entry name" value="PROTEIN SERAC1"/>
    <property type="match status" value="1"/>
</dbReference>
<dbReference type="SUPFAM" id="SSF53474">
    <property type="entry name" value="alpha/beta-Hydrolases"/>
    <property type="match status" value="1"/>
</dbReference>
<evidence type="ECO:0000313" key="8">
    <source>
        <dbReference type="Proteomes" id="UP000774617"/>
    </source>
</evidence>
<keyword evidence="6" id="KW-0472">Membrane</keyword>
<name>A0ABQ8GGZ8_9PEZI</name>
<comment type="subcellular location">
    <subcellularLocation>
        <location evidence="2">Endoplasmic reticulum</location>
    </subcellularLocation>
    <subcellularLocation>
        <location evidence="3">Membrane</location>
    </subcellularLocation>
    <subcellularLocation>
        <location evidence="1">Mitochondrion</location>
    </subcellularLocation>
</comment>
<proteinExistence type="predicted"/>
<evidence type="ECO:0000256" key="4">
    <source>
        <dbReference type="ARBA" id="ARBA00022824"/>
    </source>
</evidence>
<evidence type="ECO:0000256" key="2">
    <source>
        <dbReference type="ARBA" id="ARBA00004240"/>
    </source>
</evidence>
<evidence type="ECO:0000256" key="1">
    <source>
        <dbReference type="ARBA" id="ARBA00004173"/>
    </source>
</evidence>
<keyword evidence="8" id="KW-1185">Reference proteome</keyword>
<sequence length="268" mass="29426">VDIVAIHGLGGDLRDTWTHKNGTLWLRDLLPQSMPGARIYTYGYPSGIFLNRSVAKIRDFSAHFLASLRSEMLDNSASRPIIYVCHSLGGIVFKKAMIDACDDYREIWMRSKGVVFLGTPHRGSATATPAELFGNIFNVAWHASGAALFTRGVSTDLLKALKQNSSELLDIAKSFKARSSSLSIATFYEKAITEPLGSSSAVIGVAHERSSPLFADHREICRFESEKSGNYKHVLASLQQIAEESMKEMNEAASSIGTNLCTYKQSKV</sequence>
<dbReference type="PANTHER" id="PTHR48182">
    <property type="entry name" value="PROTEIN SERAC1"/>
    <property type="match status" value="1"/>
</dbReference>
<evidence type="ECO:0000256" key="5">
    <source>
        <dbReference type="ARBA" id="ARBA00023128"/>
    </source>
</evidence>
<protein>
    <recommendedName>
        <fullName evidence="9">DUF676 domain-containing protein</fullName>
    </recommendedName>
</protein>
<feature type="non-terminal residue" evidence="7">
    <location>
        <position position="1"/>
    </location>
</feature>
<dbReference type="EMBL" id="JAGTJR010000010">
    <property type="protein sequence ID" value="KAH7053204.1"/>
    <property type="molecule type" value="Genomic_DNA"/>
</dbReference>
<gene>
    <name evidence="7" type="ORF">B0J12DRAFT_571100</name>
</gene>
<reference evidence="7 8" key="1">
    <citation type="journal article" date="2021" name="Nat. Commun.">
        <title>Genetic determinants of endophytism in the Arabidopsis root mycobiome.</title>
        <authorList>
            <person name="Mesny F."/>
            <person name="Miyauchi S."/>
            <person name="Thiergart T."/>
            <person name="Pickel B."/>
            <person name="Atanasova L."/>
            <person name="Karlsson M."/>
            <person name="Huettel B."/>
            <person name="Barry K.W."/>
            <person name="Haridas S."/>
            <person name="Chen C."/>
            <person name="Bauer D."/>
            <person name="Andreopoulos W."/>
            <person name="Pangilinan J."/>
            <person name="LaButti K."/>
            <person name="Riley R."/>
            <person name="Lipzen A."/>
            <person name="Clum A."/>
            <person name="Drula E."/>
            <person name="Henrissat B."/>
            <person name="Kohler A."/>
            <person name="Grigoriev I.V."/>
            <person name="Martin F.M."/>
            <person name="Hacquard S."/>
        </authorList>
    </citation>
    <scope>NUCLEOTIDE SEQUENCE [LARGE SCALE GENOMIC DNA]</scope>
    <source>
        <strain evidence="7 8">MPI-SDFR-AT-0080</strain>
    </source>
</reference>
<comment type="caution">
    <text evidence="7">The sequence shown here is derived from an EMBL/GenBank/DDBJ whole genome shotgun (WGS) entry which is preliminary data.</text>
</comment>
<evidence type="ECO:0000313" key="7">
    <source>
        <dbReference type="EMBL" id="KAH7053204.1"/>
    </source>
</evidence>